<organism evidence="1 2">
    <name type="scientific">Nocardioides potassii</name>
    <dbReference type="NCBI Taxonomy" id="2911371"/>
    <lineage>
        <taxon>Bacteria</taxon>
        <taxon>Bacillati</taxon>
        <taxon>Actinomycetota</taxon>
        <taxon>Actinomycetes</taxon>
        <taxon>Propionibacteriales</taxon>
        <taxon>Nocardioidaceae</taxon>
        <taxon>Nocardioides</taxon>
    </lineage>
</organism>
<keyword evidence="2" id="KW-1185">Reference proteome</keyword>
<comment type="caution">
    <text evidence="1">The sequence shown here is derived from an EMBL/GenBank/DDBJ whole genome shotgun (WGS) entry which is preliminary data.</text>
</comment>
<accession>A0ABS9HF90</accession>
<proteinExistence type="predicted"/>
<sequence>MIDALAGFEAGEADAPTASDLLDSIRSERAVENAAAARQLDLAARWADLHPPESTHTAAAFEVRGTEHEEPIAGDGCPLVAEFCVAELGTVLGISTTAAKKL</sequence>
<evidence type="ECO:0000313" key="1">
    <source>
        <dbReference type="EMBL" id="MCF6379781.1"/>
    </source>
</evidence>
<gene>
    <name evidence="1" type="ORF">L2K70_19385</name>
</gene>
<dbReference type="EMBL" id="JAKJHZ010000012">
    <property type="protein sequence ID" value="MCF6379781.1"/>
    <property type="molecule type" value="Genomic_DNA"/>
</dbReference>
<feature type="non-terminal residue" evidence="1">
    <location>
        <position position="102"/>
    </location>
</feature>
<reference evidence="1 2" key="1">
    <citation type="submission" date="2022-01" db="EMBL/GenBank/DDBJ databases">
        <title>Nocardioides sp. nov., an actinomycete isolated from mining soil.</title>
        <authorList>
            <person name="Liu L."/>
        </authorList>
    </citation>
    <scope>NUCLEOTIDE SEQUENCE [LARGE SCALE GENOMIC DNA]</scope>
    <source>
        <strain evidence="1 2">KLBMP 9356</strain>
    </source>
</reference>
<evidence type="ECO:0000313" key="2">
    <source>
        <dbReference type="Proteomes" id="UP001201161"/>
    </source>
</evidence>
<protein>
    <recommendedName>
        <fullName evidence="3">HNH endonuclease</fullName>
    </recommendedName>
</protein>
<dbReference type="Proteomes" id="UP001201161">
    <property type="component" value="Unassembled WGS sequence"/>
</dbReference>
<name>A0ABS9HF90_9ACTN</name>
<evidence type="ECO:0008006" key="3">
    <source>
        <dbReference type="Google" id="ProtNLM"/>
    </source>
</evidence>